<keyword evidence="8 12" id="KW-0378">Hydrolase</keyword>
<dbReference type="SUPFAM" id="SSF54211">
    <property type="entry name" value="Ribosomal protein S5 domain 2-like"/>
    <property type="match status" value="2"/>
</dbReference>
<dbReference type="GO" id="GO:0016020">
    <property type="term" value="C:membrane"/>
    <property type="evidence" value="ECO:0007669"/>
    <property type="project" value="GOC"/>
</dbReference>
<keyword evidence="6 12" id="KW-0441">Lipid A biosynthesis</keyword>
<evidence type="ECO:0000256" key="11">
    <source>
        <dbReference type="ARBA" id="ARBA00024535"/>
    </source>
</evidence>
<comment type="catalytic activity">
    <reaction evidence="11 12">
        <text>a UDP-3-O-[(3R)-3-hydroxyacyl]-N-acetyl-alpha-D-glucosamine + H2O = a UDP-3-O-[(3R)-3-hydroxyacyl]-alpha-D-glucosamine + acetate</text>
        <dbReference type="Rhea" id="RHEA:67816"/>
        <dbReference type="ChEBI" id="CHEBI:15377"/>
        <dbReference type="ChEBI" id="CHEBI:30089"/>
        <dbReference type="ChEBI" id="CHEBI:137740"/>
        <dbReference type="ChEBI" id="CHEBI:173225"/>
        <dbReference type="EC" id="3.5.1.108"/>
    </reaction>
</comment>
<evidence type="ECO:0000256" key="5">
    <source>
        <dbReference type="ARBA" id="ARBA00022516"/>
    </source>
</evidence>
<proteinExistence type="inferred from homology"/>
<comment type="similarity">
    <text evidence="12">Belongs to the LpxC family.</text>
</comment>
<accession>A0A953M1Z1</accession>
<keyword evidence="5 12" id="KW-0444">Lipid biosynthesis</keyword>
<comment type="cofactor">
    <cofactor evidence="1 12">
        <name>Zn(2+)</name>
        <dbReference type="ChEBI" id="CHEBI:29105"/>
    </cofactor>
</comment>
<evidence type="ECO:0000313" key="13">
    <source>
        <dbReference type="EMBL" id="MBZ0156468.1"/>
    </source>
</evidence>
<evidence type="ECO:0000313" key="14">
    <source>
        <dbReference type="Proteomes" id="UP000705867"/>
    </source>
</evidence>
<dbReference type="HAMAP" id="MF_00388">
    <property type="entry name" value="LpxC"/>
    <property type="match status" value="1"/>
</dbReference>
<dbReference type="Pfam" id="PF03331">
    <property type="entry name" value="LpxC"/>
    <property type="match status" value="1"/>
</dbReference>
<evidence type="ECO:0000256" key="3">
    <source>
        <dbReference type="ARBA" id="ARBA00005002"/>
    </source>
</evidence>
<dbReference type="GO" id="GO:0009245">
    <property type="term" value="P:lipid A biosynthetic process"/>
    <property type="evidence" value="ECO:0007669"/>
    <property type="project" value="UniProtKB-UniRule"/>
</dbReference>
<dbReference type="InterPro" id="IPR011334">
    <property type="entry name" value="UDP-acyl_GlcNac_deAcase_C"/>
</dbReference>
<comment type="pathway">
    <text evidence="3 12">Glycolipid biosynthesis; lipid IV(A) biosynthesis; lipid IV(A) from (3R)-3-hydroxytetradecanoyl-[acyl-carrier-protein] and UDP-N-acetyl-alpha-D-glucosamine: step 2/6.</text>
</comment>
<keyword evidence="10 12" id="KW-0443">Lipid metabolism</keyword>
<dbReference type="Proteomes" id="UP000705867">
    <property type="component" value="Unassembled WGS sequence"/>
</dbReference>
<keyword evidence="9 12" id="KW-0862">Zinc</keyword>
<evidence type="ECO:0000256" key="9">
    <source>
        <dbReference type="ARBA" id="ARBA00022833"/>
    </source>
</evidence>
<dbReference type="GO" id="GO:0103117">
    <property type="term" value="F:UDP-3-O-acyl-N-acetylglucosamine deacetylase activity"/>
    <property type="evidence" value="ECO:0007669"/>
    <property type="project" value="UniProtKB-UniRule"/>
</dbReference>
<dbReference type="AlphaFoldDB" id="A0A953M1Z1"/>
<feature type="active site" description="Proton donor" evidence="12">
    <location>
        <position position="260"/>
    </location>
</feature>
<evidence type="ECO:0000256" key="12">
    <source>
        <dbReference type="HAMAP-Rule" id="MF_00388"/>
    </source>
</evidence>
<sequence length="294" mass="32330">MRLQRTIKKEIAFHGIGLHTGKQTAVRIKPAPRDTGVVFYRIDKGAIIKANVHSVIDTAFATTIGYEGVKIRTVEHLLAAAAGLGIDNLHIEVDGPEIPILDGSSMELTGMLLEAGIAKQGKRMPHIIITKPVSYEDSHARVVALPYEGTRISFSISFSHHLLGHQELTLDINEKSFVKEIAPARTFGFLRDVEMLRANGLAQGGSLENAIVVGDEGILNTSGLRFTDEFVRHKVLDTIGDMSLIGFPIQGHILLEKAGHTANLKFLKKLLLSPDCYRIHSEADHLNHQALNYR</sequence>
<evidence type="ECO:0000256" key="8">
    <source>
        <dbReference type="ARBA" id="ARBA00022801"/>
    </source>
</evidence>
<keyword evidence="7 12" id="KW-0479">Metal-binding</keyword>
<reference evidence="13" key="1">
    <citation type="journal article" date="2021" name="bioRxiv">
        <title>Unraveling nitrogen, sulfur and carbon metabolic pathways and microbial community transcriptional responses to substrate deprivation and toxicity stresses in a bioreactor mimicking anoxic brackish coastal sediment conditions.</title>
        <authorList>
            <person name="Martins P.D."/>
            <person name="Echeveste M.J."/>
            <person name="Arshad A."/>
            <person name="Kurth J."/>
            <person name="Ouboter H."/>
            <person name="Jetten M.S.M."/>
            <person name="Welte C.U."/>
        </authorList>
    </citation>
    <scope>NUCLEOTIDE SEQUENCE</scope>
    <source>
        <strain evidence="13">MAG_39</strain>
    </source>
</reference>
<evidence type="ECO:0000256" key="1">
    <source>
        <dbReference type="ARBA" id="ARBA00001947"/>
    </source>
</evidence>
<reference evidence="13" key="2">
    <citation type="submission" date="2021-08" db="EMBL/GenBank/DDBJ databases">
        <authorList>
            <person name="Dalcin Martins P."/>
        </authorList>
    </citation>
    <scope>NUCLEOTIDE SEQUENCE</scope>
    <source>
        <strain evidence="13">MAG_39</strain>
    </source>
</reference>
<name>A0A953M1Z1_9BACT</name>
<evidence type="ECO:0000256" key="7">
    <source>
        <dbReference type="ARBA" id="ARBA00022723"/>
    </source>
</evidence>
<protein>
    <recommendedName>
        <fullName evidence="4 12">UDP-3-O-acyl-N-acetylglucosamine deacetylase</fullName>
        <shortName evidence="12">UDP-3-O-acyl-GlcNAc deacetylase</shortName>
        <ecNumber evidence="4 12">3.5.1.108</ecNumber>
    </recommendedName>
    <alternativeName>
        <fullName evidence="12">UDP-3-O-[R-3-hydroxymyristoyl]-N-acetylglucosamine deacetylase</fullName>
    </alternativeName>
</protein>
<dbReference type="PANTHER" id="PTHR33694:SF1">
    <property type="entry name" value="UDP-3-O-ACYL-N-ACETYLGLUCOSAMINE DEACETYLASE 1, MITOCHONDRIAL-RELATED"/>
    <property type="match status" value="1"/>
</dbReference>
<dbReference type="NCBIfam" id="TIGR00325">
    <property type="entry name" value="lpxC"/>
    <property type="match status" value="1"/>
</dbReference>
<evidence type="ECO:0000256" key="10">
    <source>
        <dbReference type="ARBA" id="ARBA00023098"/>
    </source>
</evidence>
<gene>
    <name evidence="12 13" type="primary">lpxC</name>
    <name evidence="13" type="ORF">K8I29_09715</name>
</gene>
<organism evidence="13 14">
    <name type="scientific">Candidatus Nitrobium versatile</name>
    <dbReference type="NCBI Taxonomy" id="2884831"/>
    <lineage>
        <taxon>Bacteria</taxon>
        <taxon>Pseudomonadati</taxon>
        <taxon>Nitrospirota</taxon>
        <taxon>Nitrospiria</taxon>
        <taxon>Nitrospirales</taxon>
        <taxon>Nitrospiraceae</taxon>
        <taxon>Candidatus Nitrobium</taxon>
    </lineage>
</organism>
<comment type="function">
    <text evidence="2 12">Catalyzes the hydrolysis of UDP-3-O-myristoyl-N-acetylglucosamine to form UDP-3-O-myristoylglucosamine and acetate, the committed step in lipid A biosynthesis.</text>
</comment>
<dbReference type="InterPro" id="IPR015870">
    <property type="entry name" value="UDP-acyl_N-AcGlcN_deAcase_N"/>
</dbReference>
<feature type="binding site" evidence="12">
    <location>
        <position position="233"/>
    </location>
    <ligand>
        <name>Zn(2+)</name>
        <dbReference type="ChEBI" id="CHEBI:29105"/>
    </ligand>
</feature>
<dbReference type="Gene3D" id="3.30.230.20">
    <property type="entry name" value="lpxc deacetylase, domain 1"/>
    <property type="match status" value="1"/>
</dbReference>
<evidence type="ECO:0000256" key="6">
    <source>
        <dbReference type="ARBA" id="ARBA00022556"/>
    </source>
</evidence>
<dbReference type="Gene3D" id="3.30.1700.10">
    <property type="entry name" value="lpxc deacetylase, domain 2"/>
    <property type="match status" value="1"/>
</dbReference>
<feature type="binding site" evidence="12">
    <location>
        <position position="237"/>
    </location>
    <ligand>
        <name>Zn(2+)</name>
        <dbReference type="ChEBI" id="CHEBI:29105"/>
    </ligand>
</feature>
<evidence type="ECO:0000256" key="4">
    <source>
        <dbReference type="ARBA" id="ARBA00012745"/>
    </source>
</evidence>
<dbReference type="InterPro" id="IPR020568">
    <property type="entry name" value="Ribosomal_Su5_D2-typ_SF"/>
</dbReference>
<dbReference type="GO" id="GO:0046872">
    <property type="term" value="F:metal ion binding"/>
    <property type="evidence" value="ECO:0007669"/>
    <property type="project" value="UniProtKB-KW"/>
</dbReference>
<comment type="caution">
    <text evidence="13">The sequence shown here is derived from an EMBL/GenBank/DDBJ whole genome shotgun (WGS) entry which is preliminary data.</text>
</comment>
<dbReference type="EMBL" id="JAIOIV010000076">
    <property type="protein sequence ID" value="MBZ0156468.1"/>
    <property type="molecule type" value="Genomic_DNA"/>
</dbReference>
<feature type="binding site" evidence="12">
    <location>
        <position position="76"/>
    </location>
    <ligand>
        <name>Zn(2+)</name>
        <dbReference type="ChEBI" id="CHEBI:29105"/>
    </ligand>
</feature>
<evidence type="ECO:0000256" key="2">
    <source>
        <dbReference type="ARBA" id="ARBA00002923"/>
    </source>
</evidence>
<dbReference type="EC" id="3.5.1.108" evidence="4 12"/>
<dbReference type="InterPro" id="IPR004463">
    <property type="entry name" value="UDP-acyl_GlcNac_deAcase"/>
</dbReference>
<dbReference type="PANTHER" id="PTHR33694">
    <property type="entry name" value="UDP-3-O-ACYL-N-ACETYLGLUCOSAMINE DEACETYLASE 1, MITOCHONDRIAL-RELATED"/>
    <property type="match status" value="1"/>
</dbReference>